<evidence type="ECO:0000313" key="4">
    <source>
        <dbReference type="Proteomes" id="UP000256838"/>
    </source>
</evidence>
<dbReference type="AlphaFoldDB" id="A0A3D8JVS9"/>
<dbReference type="Pfam" id="PF10546">
    <property type="entry name" value="P63C"/>
    <property type="match status" value="1"/>
</dbReference>
<evidence type="ECO:0000259" key="2">
    <source>
        <dbReference type="Pfam" id="PF10546"/>
    </source>
</evidence>
<gene>
    <name evidence="3" type="ORF">DWV00_20070</name>
</gene>
<evidence type="ECO:0000313" key="3">
    <source>
        <dbReference type="EMBL" id="RDU96960.1"/>
    </source>
</evidence>
<protein>
    <recommendedName>
        <fullName evidence="2">Bacteriophage Mx8 p63 C-terminal domain-containing protein</fullName>
    </recommendedName>
</protein>
<sequence length="340" mass="37421">MEVGVAETNRKAKGGKAAAAKLTPEQRTQRAKKAVAAREAKKALPVATHGSVDHPIRIGDIEIPCYVLADGTRVLAQRGVQESLGMSSTGGSGLARFTSSKALSPFINKELSAALESPIQFTTPRGGSPTYGYPATVLPDLVDAVLDAWNEGALGRQQEHIVVQCQVLARGLMRVGIIALVDEATGYQKDRARDALAKILEAFVAKELQPYVKKFPAEFYEEMFRLRGLPFDPDSVKRPPYFGHLTNDIIYRRLAPGVWKELKAKVRKNSDGRATHQLHRLLTVDVGDPRLKELITRVVTVMQLSDRWADFKIKLDRVVPAYDETLSLPIELEEDSGEGL</sequence>
<keyword evidence="4" id="KW-1185">Reference proteome</keyword>
<dbReference type="InterPro" id="IPR018874">
    <property type="entry name" value="Phage_Mx8_p63_C"/>
</dbReference>
<feature type="region of interest" description="Disordered" evidence="1">
    <location>
        <begin position="1"/>
        <end position="28"/>
    </location>
</feature>
<dbReference type="OrthoDB" id="4762429at2"/>
<dbReference type="EMBL" id="QRGA01000011">
    <property type="protein sequence ID" value="RDU96960.1"/>
    <property type="molecule type" value="Genomic_DNA"/>
</dbReference>
<name>A0A3D8JVS9_9BURK</name>
<evidence type="ECO:0000256" key="1">
    <source>
        <dbReference type="SAM" id="MobiDB-lite"/>
    </source>
</evidence>
<feature type="domain" description="Bacteriophage Mx8 p63 C-terminal" evidence="2">
    <location>
        <begin position="199"/>
        <end position="291"/>
    </location>
</feature>
<comment type="caution">
    <text evidence="3">The sequence shown here is derived from an EMBL/GenBank/DDBJ whole genome shotgun (WGS) entry which is preliminary data.</text>
</comment>
<dbReference type="Proteomes" id="UP000256838">
    <property type="component" value="Unassembled WGS sequence"/>
</dbReference>
<reference evidence="3 4" key="1">
    <citation type="submission" date="2018-08" db="EMBL/GenBank/DDBJ databases">
        <title>Paraburkholderia sp. DHOM06 isolated from forest soil.</title>
        <authorList>
            <person name="Gao Z.-H."/>
            <person name="Qiu L.-H."/>
        </authorList>
    </citation>
    <scope>NUCLEOTIDE SEQUENCE [LARGE SCALE GENOMIC DNA]</scope>
    <source>
        <strain evidence="3 4">DHOM06</strain>
    </source>
</reference>
<organism evidence="3 4">
    <name type="scientific">Trinickia dinghuensis</name>
    <dbReference type="NCBI Taxonomy" id="2291023"/>
    <lineage>
        <taxon>Bacteria</taxon>
        <taxon>Pseudomonadati</taxon>
        <taxon>Pseudomonadota</taxon>
        <taxon>Betaproteobacteria</taxon>
        <taxon>Burkholderiales</taxon>
        <taxon>Burkholderiaceae</taxon>
        <taxon>Trinickia</taxon>
    </lineage>
</organism>
<accession>A0A3D8JVS9</accession>
<proteinExistence type="predicted"/>